<evidence type="ECO:0000256" key="3">
    <source>
        <dbReference type="ARBA" id="ARBA00013048"/>
    </source>
</evidence>
<comment type="catalytic activity">
    <reaction evidence="10">
        <text>3-oxopropanoate + NAD(+) + CoA + H2O = hydrogencarbonate + acetyl-CoA + NADH + H(+)</text>
        <dbReference type="Rhea" id="RHEA:76615"/>
        <dbReference type="ChEBI" id="CHEBI:15377"/>
        <dbReference type="ChEBI" id="CHEBI:15378"/>
        <dbReference type="ChEBI" id="CHEBI:17544"/>
        <dbReference type="ChEBI" id="CHEBI:33190"/>
        <dbReference type="ChEBI" id="CHEBI:57287"/>
        <dbReference type="ChEBI" id="CHEBI:57288"/>
        <dbReference type="ChEBI" id="CHEBI:57540"/>
        <dbReference type="ChEBI" id="CHEBI:57945"/>
        <dbReference type="EC" id="1.2.1.27"/>
    </reaction>
    <physiologicalReaction direction="left-to-right" evidence="10">
        <dbReference type="Rhea" id="RHEA:76616"/>
    </physiologicalReaction>
</comment>
<dbReference type="GO" id="GO:0006574">
    <property type="term" value="P:L-valine catabolic process"/>
    <property type="evidence" value="ECO:0007669"/>
    <property type="project" value="TreeGrafter"/>
</dbReference>
<proteinExistence type="inferred from homology"/>
<dbReference type="InterPro" id="IPR016162">
    <property type="entry name" value="Ald_DH_N"/>
</dbReference>
<protein>
    <recommendedName>
        <fullName evidence="7">Probable methylmalonate-semialdehyde/malonate-semialdehyde dehydrogenase [acylating], mitochondrial</fullName>
        <ecNumber evidence="3">1.2.1.27</ecNumber>
    </recommendedName>
    <alternativeName>
        <fullName evidence="8">Malonate-semialdehyde dehydrogenase [acylating]</fullName>
    </alternativeName>
</protein>
<evidence type="ECO:0000256" key="4">
    <source>
        <dbReference type="ARBA" id="ARBA00023002"/>
    </source>
</evidence>
<dbReference type="SUPFAM" id="SSF53720">
    <property type="entry name" value="ALDH-like"/>
    <property type="match status" value="1"/>
</dbReference>
<dbReference type="InParanoid" id="A0A1V9WZS3"/>
<dbReference type="GO" id="GO:0006210">
    <property type="term" value="P:thymine catabolic process"/>
    <property type="evidence" value="ECO:0007669"/>
    <property type="project" value="TreeGrafter"/>
</dbReference>
<dbReference type="PANTHER" id="PTHR43866:SF3">
    <property type="entry name" value="METHYLMALONATE-SEMIALDEHYDE DEHYDROGENASE [ACYLATING], MITOCHONDRIAL"/>
    <property type="match status" value="1"/>
</dbReference>
<dbReference type="InterPro" id="IPR010061">
    <property type="entry name" value="MeMal-semiAld_DH"/>
</dbReference>
<dbReference type="Pfam" id="PF00171">
    <property type="entry name" value="Aldedh"/>
    <property type="match status" value="1"/>
</dbReference>
<name>A0A1V9WZS3_9ACAR</name>
<feature type="domain" description="Aldehyde dehydrogenase" evidence="11">
    <location>
        <begin position="39"/>
        <end position="503"/>
    </location>
</feature>
<evidence type="ECO:0000256" key="10">
    <source>
        <dbReference type="ARBA" id="ARBA00048821"/>
    </source>
</evidence>
<dbReference type="EMBL" id="MNPL01031463">
    <property type="protein sequence ID" value="OQR66677.1"/>
    <property type="molecule type" value="Genomic_DNA"/>
</dbReference>
<comment type="similarity">
    <text evidence="1">Belongs to the aldehyde dehydrogenase family.</text>
</comment>
<keyword evidence="5" id="KW-0520">NAD</keyword>
<evidence type="ECO:0000313" key="13">
    <source>
        <dbReference type="Proteomes" id="UP000192247"/>
    </source>
</evidence>
<dbReference type="Proteomes" id="UP000192247">
    <property type="component" value="Unassembled WGS sequence"/>
</dbReference>
<dbReference type="OrthoDB" id="310895at2759"/>
<organism evidence="12 13">
    <name type="scientific">Tropilaelaps mercedesae</name>
    <dbReference type="NCBI Taxonomy" id="418985"/>
    <lineage>
        <taxon>Eukaryota</taxon>
        <taxon>Metazoa</taxon>
        <taxon>Ecdysozoa</taxon>
        <taxon>Arthropoda</taxon>
        <taxon>Chelicerata</taxon>
        <taxon>Arachnida</taxon>
        <taxon>Acari</taxon>
        <taxon>Parasitiformes</taxon>
        <taxon>Mesostigmata</taxon>
        <taxon>Gamasina</taxon>
        <taxon>Dermanyssoidea</taxon>
        <taxon>Laelapidae</taxon>
        <taxon>Tropilaelaps</taxon>
    </lineage>
</organism>
<dbReference type="GO" id="GO:0005739">
    <property type="term" value="C:mitochondrion"/>
    <property type="evidence" value="ECO:0007669"/>
    <property type="project" value="TreeGrafter"/>
</dbReference>
<dbReference type="STRING" id="418985.A0A1V9WZS3"/>
<dbReference type="NCBIfam" id="TIGR01722">
    <property type="entry name" value="MMSDH"/>
    <property type="match status" value="1"/>
</dbReference>
<dbReference type="AlphaFoldDB" id="A0A1V9WZS3"/>
<dbReference type="Gene3D" id="3.40.605.10">
    <property type="entry name" value="Aldehyde Dehydrogenase, Chain A, domain 1"/>
    <property type="match status" value="1"/>
</dbReference>
<dbReference type="EC" id="1.2.1.27" evidence="3"/>
<dbReference type="Gene3D" id="3.40.309.10">
    <property type="entry name" value="Aldehyde Dehydrogenase, Chain A, domain 2"/>
    <property type="match status" value="1"/>
</dbReference>
<comment type="function">
    <text evidence="6">Probable malonate and methylmalonate semialdehyde dehydrogenase involved in the catabolism of valine, thymine, and compounds catabolized by way of beta-alanine, including uracil and cytidine.</text>
</comment>
<gene>
    <name evidence="12" type="ORF">BIW11_02313</name>
</gene>
<dbReference type="GO" id="GO:0004491">
    <property type="term" value="F:methylmalonate-semialdehyde dehydrogenase (acylating, NAD) activity"/>
    <property type="evidence" value="ECO:0007669"/>
    <property type="project" value="UniProtKB-EC"/>
</dbReference>
<keyword evidence="4" id="KW-0560">Oxidoreductase</keyword>
<comment type="subunit">
    <text evidence="2">Homotetramer.</text>
</comment>
<keyword evidence="13" id="KW-1185">Reference proteome</keyword>
<dbReference type="FunCoup" id="A0A1V9WZS3">
    <property type="interactions" value="1040"/>
</dbReference>
<comment type="caution">
    <text evidence="12">The sequence shown here is derived from an EMBL/GenBank/DDBJ whole genome shotgun (WGS) entry which is preliminary data.</text>
</comment>
<dbReference type="FunFam" id="3.40.309.10:FF:000002">
    <property type="entry name" value="Methylmalonate-semialdehyde dehydrogenase (Acylating)"/>
    <property type="match status" value="1"/>
</dbReference>
<dbReference type="InterPro" id="IPR015590">
    <property type="entry name" value="Aldehyde_DH_dom"/>
</dbReference>
<dbReference type="PROSITE" id="PS00070">
    <property type="entry name" value="ALDEHYDE_DEHYDR_CYS"/>
    <property type="match status" value="1"/>
</dbReference>
<comment type="catalytic activity">
    <reaction evidence="9">
        <text>2-methyl-3-oxopropanoate + NAD(+) + CoA + H2O = propanoyl-CoA + hydrogencarbonate + NADH + H(+)</text>
        <dbReference type="Rhea" id="RHEA:20804"/>
        <dbReference type="ChEBI" id="CHEBI:15377"/>
        <dbReference type="ChEBI" id="CHEBI:15378"/>
        <dbReference type="ChEBI" id="CHEBI:17544"/>
        <dbReference type="ChEBI" id="CHEBI:57287"/>
        <dbReference type="ChEBI" id="CHEBI:57392"/>
        <dbReference type="ChEBI" id="CHEBI:57540"/>
        <dbReference type="ChEBI" id="CHEBI:57700"/>
        <dbReference type="ChEBI" id="CHEBI:57945"/>
        <dbReference type="EC" id="1.2.1.27"/>
    </reaction>
    <physiologicalReaction direction="left-to-right" evidence="9">
        <dbReference type="Rhea" id="RHEA:20805"/>
    </physiologicalReaction>
</comment>
<accession>A0A1V9WZS3</accession>
<evidence type="ECO:0000256" key="5">
    <source>
        <dbReference type="ARBA" id="ARBA00023027"/>
    </source>
</evidence>
<evidence type="ECO:0000256" key="6">
    <source>
        <dbReference type="ARBA" id="ARBA00037458"/>
    </source>
</evidence>
<evidence type="ECO:0000313" key="12">
    <source>
        <dbReference type="EMBL" id="OQR66677.1"/>
    </source>
</evidence>
<dbReference type="FunFam" id="3.40.605.10:FF:000003">
    <property type="entry name" value="Methylmalonate-semialdehyde dehydrogenase [acylating]"/>
    <property type="match status" value="1"/>
</dbReference>
<dbReference type="PANTHER" id="PTHR43866">
    <property type="entry name" value="MALONATE-SEMIALDEHYDE DEHYDROGENASE"/>
    <property type="match status" value="1"/>
</dbReference>
<evidence type="ECO:0000256" key="9">
    <source>
        <dbReference type="ARBA" id="ARBA00047644"/>
    </source>
</evidence>
<evidence type="ECO:0000256" key="2">
    <source>
        <dbReference type="ARBA" id="ARBA00011881"/>
    </source>
</evidence>
<dbReference type="CDD" id="cd07085">
    <property type="entry name" value="ALDH_F6_MMSDH"/>
    <property type="match status" value="1"/>
</dbReference>
<evidence type="ECO:0000256" key="7">
    <source>
        <dbReference type="ARBA" id="ARBA00039517"/>
    </source>
</evidence>
<sequence>MPVLHVLASLRGTRHIMGLQIRLCSSTARTTKMFINGKFVDSNTKEWVDLRNPATNEVVTRVPCSTQDEMNAAVASCKEAFKSWKATSPLTRQQCMFRLQSLIKANIKRLAENITTEQGKTLADAEGDVLRGQQIVEHACSATSLLMGETANQVTKDMDTHSYRLPLGVTAGICPFNFPAMVPLWMFPMAIVSGNTMLLKPSEKDPGATMILMELLKEAGVPDGVVNVIHGTQNSVRFICQNPDIKAISFVGADTAGKYIYEEGAKHGKRMQCNMGAKNHGVVMPDANKEHTLNQLVGAAFGAAGQRCMALSTAIFVGEAREWIPDVIERAKKLHVNAGHIPGTDVGPVISVESKQRIHELIESGVKEGCKLLLDGRGIVVKGFEKGNFIGPTILHGFSSSMRCYREEIFGPVLISTEVDSLDQAIEMINTNPYGNGTAIFTMNGATARRFTFETDCGQVGVNVPIPVPLPMFSFTGSRGSFLGDTNFYGKAGLNFYTQWKTVTQLWRTQDSRSTRAAVAMPVIR</sequence>
<dbReference type="InterPro" id="IPR016161">
    <property type="entry name" value="Ald_DH/histidinol_DH"/>
</dbReference>
<evidence type="ECO:0000259" key="11">
    <source>
        <dbReference type="Pfam" id="PF00171"/>
    </source>
</evidence>
<dbReference type="InterPro" id="IPR016163">
    <property type="entry name" value="Ald_DH_C"/>
</dbReference>
<reference evidence="12 13" key="1">
    <citation type="journal article" date="2017" name="Gigascience">
        <title>Draft genome of the honey bee ectoparasitic mite, Tropilaelaps mercedesae, is shaped by the parasitic life history.</title>
        <authorList>
            <person name="Dong X."/>
            <person name="Armstrong S.D."/>
            <person name="Xia D."/>
            <person name="Makepeace B.L."/>
            <person name="Darby A.C."/>
            <person name="Kadowaki T."/>
        </authorList>
    </citation>
    <scope>NUCLEOTIDE SEQUENCE [LARGE SCALE GENOMIC DNA]</scope>
    <source>
        <strain evidence="12">Wuxi-XJTLU</strain>
    </source>
</reference>
<evidence type="ECO:0000256" key="8">
    <source>
        <dbReference type="ARBA" id="ARBA00042419"/>
    </source>
</evidence>
<evidence type="ECO:0000256" key="1">
    <source>
        <dbReference type="ARBA" id="ARBA00009986"/>
    </source>
</evidence>
<dbReference type="InterPro" id="IPR016160">
    <property type="entry name" value="Ald_DH_CS_CYS"/>
</dbReference>